<organism evidence="1 2">
    <name type="scientific">Vicia faba</name>
    <name type="common">Broad bean</name>
    <name type="synonym">Faba vulgaris</name>
    <dbReference type="NCBI Taxonomy" id="3906"/>
    <lineage>
        <taxon>Eukaryota</taxon>
        <taxon>Viridiplantae</taxon>
        <taxon>Streptophyta</taxon>
        <taxon>Embryophyta</taxon>
        <taxon>Tracheophyta</taxon>
        <taxon>Spermatophyta</taxon>
        <taxon>Magnoliopsida</taxon>
        <taxon>eudicotyledons</taxon>
        <taxon>Gunneridae</taxon>
        <taxon>Pentapetalae</taxon>
        <taxon>rosids</taxon>
        <taxon>fabids</taxon>
        <taxon>Fabales</taxon>
        <taxon>Fabaceae</taxon>
        <taxon>Papilionoideae</taxon>
        <taxon>50 kb inversion clade</taxon>
        <taxon>NPAAA clade</taxon>
        <taxon>Hologalegina</taxon>
        <taxon>IRL clade</taxon>
        <taxon>Fabeae</taxon>
        <taxon>Vicia</taxon>
    </lineage>
</organism>
<dbReference type="EMBL" id="OX451738">
    <property type="protein sequence ID" value="CAI8603716.1"/>
    <property type="molecule type" value="Genomic_DNA"/>
</dbReference>
<dbReference type="AlphaFoldDB" id="A0AAV0ZZN5"/>
<evidence type="ECO:0000313" key="2">
    <source>
        <dbReference type="Proteomes" id="UP001157006"/>
    </source>
</evidence>
<sequence length="122" mass="14053">MGLSLQWRKWMDECLRSATIPVLINGIPTDEFQEILHLFELSSGMKVNFHKSRLFRIKTLESWLEEAARALNFKVGSIPFIYLGLSVGVNPKNISTWDLVIDKVKKDYLDRGVAIYQLEVVL</sequence>
<dbReference type="Proteomes" id="UP001157006">
    <property type="component" value="Chromosome 3"/>
</dbReference>
<keyword evidence="2" id="KW-1185">Reference proteome</keyword>
<proteinExistence type="predicted"/>
<evidence type="ECO:0000313" key="1">
    <source>
        <dbReference type="EMBL" id="CAI8603716.1"/>
    </source>
</evidence>
<protein>
    <submittedName>
        <fullName evidence="1">Uncharacterized protein</fullName>
    </submittedName>
</protein>
<reference evidence="1 2" key="1">
    <citation type="submission" date="2023-01" db="EMBL/GenBank/DDBJ databases">
        <authorList>
            <person name="Kreplak J."/>
        </authorList>
    </citation>
    <scope>NUCLEOTIDE SEQUENCE [LARGE SCALE GENOMIC DNA]</scope>
</reference>
<name>A0AAV0ZZN5_VICFA</name>
<gene>
    <name evidence="1" type="ORF">VFH_III099040</name>
</gene>
<accession>A0AAV0ZZN5</accession>
<dbReference type="PANTHER" id="PTHR33116:SF78">
    <property type="entry name" value="OS12G0587133 PROTEIN"/>
    <property type="match status" value="1"/>
</dbReference>
<dbReference type="PANTHER" id="PTHR33116">
    <property type="entry name" value="REVERSE TRANSCRIPTASE ZINC-BINDING DOMAIN-CONTAINING PROTEIN-RELATED-RELATED"/>
    <property type="match status" value="1"/>
</dbReference>